<name>A0A096A8Z3_9BACT</name>
<sequence>MRKENKILVTDCGSIVEIVVIFDDDKNPYIYTHILMETTFIDLKRMKNSLIIRNKSKSM</sequence>
<organism evidence="1 2">
    <name type="scientific">Prevotella bivia DNF00320</name>
    <dbReference type="NCBI Taxonomy" id="1401068"/>
    <lineage>
        <taxon>Bacteria</taxon>
        <taxon>Pseudomonadati</taxon>
        <taxon>Bacteroidota</taxon>
        <taxon>Bacteroidia</taxon>
        <taxon>Bacteroidales</taxon>
        <taxon>Prevotellaceae</taxon>
        <taxon>Prevotella</taxon>
    </lineage>
</organism>
<evidence type="ECO:0000313" key="1">
    <source>
        <dbReference type="EMBL" id="KGF43041.1"/>
    </source>
</evidence>
<comment type="caution">
    <text evidence="1">The sequence shown here is derived from an EMBL/GenBank/DDBJ whole genome shotgun (WGS) entry which is preliminary data.</text>
</comment>
<proteinExistence type="predicted"/>
<dbReference type="Proteomes" id="UP000029525">
    <property type="component" value="Unassembled WGS sequence"/>
</dbReference>
<reference evidence="1 2" key="1">
    <citation type="submission" date="2014-07" db="EMBL/GenBank/DDBJ databases">
        <authorList>
            <person name="McCorrison J."/>
            <person name="Sanka R."/>
            <person name="Torralba M."/>
            <person name="Gillis M."/>
            <person name="Haft D.H."/>
            <person name="Methe B."/>
            <person name="Sutton G."/>
            <person name="Nelson K.E."/>
        </authorList>
    </citation>
    <scope>NUCLEOTIDE SEQUENCE [LARGE SCALE GENOMIC DNA]</scope>
    <source>
        <strain evidence="1 2">DNF00320</strain>
    </source>
</reference>
<accession>A0A096A8Z3</accession>
<protein>
    <submittedName>
        <fullName evidence="1">Uncharacterized protein</fullName>
    </submittedName>
</protein>
<dbReference type="AlphaFoldDB" id="A0A096A8Z3"/>
<dbReference type="RefSeq" id="WP_036868603.1">
    <property type="nucleotide sequence ID" value="NZ_JRNQ01000102.1"/>
</dbReference>
<evidence type="ECO:0000313" key="2">
    <source>
        <dbReference type="Proteomes" id="UP000029525"/>
    </source>
</evidence>
<gene>
    <name evidence="1" type="ORF">HMPREF0647_10545</name>
</gene>
<dbReference type="EMBL" id="JRNQ01000102">
    <property type="protein sequence ID" value="KGF43041.1"/>
    <property type="molecule type" value="Genomic_DNA"/>
</dbReference>